<comment type="caution">
    <text evidence="2">The sequence shown here is derived from an EMBL/GenBank/DDBJ whole genome shotgun (WGS) entry which is preliminary data.</text>
</comment>
<dbReference type="Proteomes" id="UP000292347">
    <property type="component" value="Unassembled WGS sequence"/>
</dbReference>
<dbReference type="OrthoDB" id="9809693at2"/>
<keyword evidence="3" id="KW-1185">Reference proteome</keyword>
<dbReference type="EMBL" id="SDPT01000001">
    <property type="protein sequence ID" value="RXZ35728.1"/>
    <property type="molecule type" value="Genomic_DNA"/>
</dbReference>
<dbReference type="InterPro" id="IPR008807">
    <property type="entry name" value="ROS_MUCR"/>
</dbReference>
<accession>A0A4Q2J1L4</accession>
<evidence type="ECO:0000256" key="1">
    <source>
        <dbReference type="ARBA" id="ARBA00007031"/>
    </source>
</evidence>
<dbReference type="Gene3D" id="1.10.10.1550">
    <property type="entry name" value="ROS/MUCR transcriptional regulator protein"/>
    <property type="match status" value="1"/>
</dbReference>
<dbReference type="GO" id="GO:0008270">
    <property type="term" value="F:zinc ion binding"/>
    <property type="evidence" value="ECO:0007669"/>
    <property type="project" value="InterPro"/>
</dbReference>
<proteinExistence type="inferred from homology"/>
<dbReference type="RefSeq" id="WP_129341195.1">
    <property type="nucleotide sequence ID" value="NZ_JACIDD010000001.1"/>
</dbReference>
<dbReference type="GO" id="GO:0006355">
    <property type="term" value="P:regulation of DNA-templated transcription"/>
    <property type="evidence" value="ECO:0007669"/>
    <property type="project" value="InterPro"/>
</dbReference>
<gene>
    <name evidence="2" type="ORF">EO081_07365</name>
</gene>
<dbReference type="Pfam" id="PF05443">
    <property type="entry name" value="ROS_MUCR"/>
    <property type="match status" value="1"/>
</dbReference>
<evidence type="ECO:0000313" key="2">
    <source>
        <dbReference type="EMBL" id="RXZ35728.1"/>
    </source>
</evidence>
<organism evidence="2 3">
    <name type="scientific">Sphingomonas desiccabilis</name>
    <dbReference type="NCBI Taxonomy" id="429134"/>
    <lineage>
        <taxon>Bacteria</taxon>
        <taxon>Pseudomonadati</taxon>
        <taxon>Pseudomonadota</taxon>
        <taxon>Alphaproteobacteria</taxon>
        <taxon>Sphingomonadales</taxon>
        <taxon>Sphingomonadaceae</taxon>
        <taxon>Sphingomonas</taxon>
    </lineage>
</organism>
<comment type="similarity">
    <text evidence="1">Belongs to the ros/MucR family.</text>
</comment>
<dbReference type="AlphaFoldDB" id="A0A4Q2J1L4"/>
<evidence type="ECO:0000313" key="3">
    <source>
        <dbReference type="Proteomes" id="UP000292347"/>
    </source>
</evidence>
<dbReference type="InterPro" id="IPR041920">
    <property type="entry name" value="ROS/MUCR_sf"/>
</dbReference>
<protein>
    <submittedName>
        <fullName evidence="2">Transcriptional regulator</fullName>
    </submittedName>
</protein>
<sequence length="143" mass="15955">MSQDRNDIFGILTRIAVAWLNNPRHQLAVDEVPILIERIHEGLAGVQAGVRRASDNPQGTASGHTPAVTVSESLASKDHILSMIDGKPYKSLRLHLAAYGLTPEEYRTRYHLKPTYPMVAENYSAARRQIAIRMGLSELRKKV</sequence>
<dbReference type="GO" id="GO:0003677">
    <property type="term" value="F:DNA binding"/>
    <property type="evidence" value="ECO:0007669"/>
    <property type="project" value="InterPro"/>
</dbReference>
<reference evidence="2 3" key="1">
    <citation type="submission" date="2019-01" db="EMBL/GenBank/DDBJ databases">
        <title>Sphingomonas mucosissima sp. nov. and Sphingomonas desiccabilis sp. nov., from biological soil crusts in the Colorado Plateau, USA.</title>
        <authorList>
            <person name="Zhu D."/>
        </authorList>
    </citation>
    <scope>NUCLEOTIDE SEQUENCE [LARGE SCALE GENOMIC DNA]</scope>
    <source>
        <strain evidence="2 3">CP1D</strain>
    </source>
</reference>
<name>A0A4Q2J1L4_9SPHN</name>